<comment type="caution">
    <text evidence="11">The sequence shown here is derived from an EMBL/GenBank/DDBJ whole genome shotgun (WGS) entry which is preliminary data.</text>
</comment>
<evidence type="ECO:0000256" key="7">
    <source>
        <dbReference type="ARBA" id="ARBA00023242"/>
    </source>
</evidence>
<comment type="similarity">
    <text evidence="2 8">Belongs to the type IV zinc-finger family. Class A subfamily.</text>
</comment>
<dbReference type="PANTHER" id="PTHR45658">
    <property type="entry name" value="GATA TRANSCRIPTION FACTOR"/>
    <property type="match status" value="1"/>
</dbReference>
<evidence type="ECO:0000256" key="8">
    <source>
        <dbReference type="PIRNR" id="PIRNR016992"/>
    </source>
</evidence>
<evidence type="ECO:0000256" key="5">
    <source>
        <dbReference type="ARBA" id="ARBA00022833"/>
    </source>
</evidence>
<dbReference type="InterPro" id="IPR013088">
    <property type="entry name" value="Znf_NHR/GATA"/>
</dbReference>
<proteinExistence type="inferred from homology"/>
<keyword evidence="12" id="KW-1185">Reference proteome</keyword>
<name>A0A200R5T7_MACCD</name>
<feature type="domain" description="GATA-type" evidence="10">
    <location>
        <begin position="255"/>
        <end position="291"/>
    </location>
</feature>
<evidence type="ECO:0000256" key="6">
    <source>
        <dbReference type="ARBA" id="ARBA00023159"/>
    </source>
</evidence>
<protein>
    <recommendedName>
        <fullName evidence="8">GATA transcription factor</fullName>
    </recommendedName>
</protein>
<dbReference type="PIRSF" id="PIRSF016992">
    <property type="entry name" value="TF_GATA_plant"/>
    <property type="match status" value="1"/>
</dbReference>
<dbReference type="GO" id="GO:0005634">
    <property type="term" value="C:nucleus"/>
    <property type="evidence" value="ECO:0007669"/>
    <property type="project" value="UniProtKB-SubCell"/>
</dbReference>
<dbReference type="SMART" id="SM00401">
    <property type="entry name" value="ZnF_GATA"/>
    <property type="match status" value="1"/>
</dbReference>
<dbReference type="SUPFAM" id="SSF57716">
    <property type="entry name" value="Glucocorticoid receptor-like (DNA-binding domain)"/>
    <property type="match status" value="1"/>
</dbReference>
<comment type="subcellular location">
    <subcellularLocation>
        <location evidence="1 8">Nucleus</location>
    </subcellularLocation>
</comment>
<dbReference type="EMBL" id="MVGT01000437">
    <property type="protein sequence ID" value="OVA18067.1"/>
    <property type="molecule type" value="Genomic_DNA"/>
</dbReference>
<dbReference type="STRING" id="56857.A0A200R5T7"/>
<dbReference type="InParanoid" id="A0A200R5T7"/>
<dbReference type="InterPro" id="IPR051140">
    <property type="entry name" value="GATA_TF"/>
</dbReference>
<dbReference type="OMA" id="NEDVEAY"/>
<dbReference type="GO" id="GO:0045893">
    <property type="term" value="P:positive regulation of DNA-templated transcription"/>
    <property type="evidence" value="ECO:0007669"/>
    <property type="project" value="InterPro"/>
</dbReference>
<evidence type="ECO:0000256" key="3">
    <source>
        <dbReference type="ARBA" id="ARBA00022723"/>
    </source>
</evidence>
<comment type="function">
    <text evidence="8">Transcriptional activator that specifically binds 5'-GATA-3' or 5'-GAT-3' motifs within gene promoters.</text>
</comment>
<dbReference type="FunFam" id="3.30.50.10:FF:000018">
    <property type="entry name" value="GATA transcription factor"/>
    <property type="match status" value="1"/>
</dbReference>
<organism evidence="11 12">
    <name type="scientific">Macleaya cordata</name>
    <name type="common">Five-seeded plume-poppy</name>
    <name type="synonym">Bocconia cordata</name>
    <dbReference type="NCBI Taxonomy" id="56857"/>
    <lineage>
        <taxon>Eukaryota</taxon>
        <taxon>Viridiplantae</taxon>
        <taxon>Streptophyta</taxon>
        <taxon>Embryophyta</taxon>
        <taxon>Tracheophyta</taxon>
        <taxon>Spermatophyta</taxon>
        <taxon>Magnoliopsida</taxon>
        <taxon>Ranunculales</taxon>
        <taxon>Papaveraceae</taxon>
        <taxon>Papaveroideae</taxon>
        <taxon>Macleaya</taxon>
    </lineage>
</organism>
<keyword evidence="4 9" id="KW-0863">Zinc-finger</keyword>
<dbReference type="CDD" id="cd00202">
    <property type="entry name" value="ZnF_GATA"/>
    <property type="match status" value="1"/>
</dbReference>
<dbReference type="InterPro" id="IPR016679">
    <property type="entry name" value="TF_GATA_pln"/>
</dbReference>
<dbReference type="GO" id="GO:0043565">
    <property type="term" value="F:sequence-specific DNA binding"/>
    <property type="evidence" value="ECO:0007669"/>
    <property type="project" value="InterPro"/>
</dbReference>
<dbReference type="OrthoDB" id="2162994at2759"/>
<keyword evidence="8" id="KW-0238">DNA-binding</keyword>
<dbReference type="PROSITE" id="PS50114">
    <property type="entry name" value="GATA_ZN_FINGER_2"/>
    <property type="match status" value="1"/>
</dbReference>
<keyword evidence="8" id="KW-0805">Transcription regulation</keyword>
<dbReference type="GO" id="GO:0008270">
    <property type="term" value="F:zinc ion binding"/>
    <property type="evidence" value="ECO:0007669"/>
    <property type="project" value="UniProtKB-KW"/>
</dbReference>
<evidence type="ECO:0000313" key="12">
    <source>
        <dbReference type="Proteomes" id="UP000195402"/>
    </source>
</evidence>
<evidence type="ECO:0000313" key="11">
    <source>
        <dbReference type="EMBL" id="OVA18067.1"/>
    </source>
</evidence>
<reference evidence="11 12" key="1">
    <citation type="journal article" date="2017" name="Mol. Plant">
        <title>The Genome of Medicinal Plant Macleaya cordata Provides New Insights into Benzylisoquinoline Alkaloids Metabolism.</title>
        <authorList>
            <person name="Liu X."/>
            <person name="Liu Y."/>
            <person name="Huang P."/>
            <person name="Ma Y."/>
            <person name="Qing Z."/>
            <person name="Tang Q."/>
            <person name="Cao H."/>
            <person name="Cheng P."/>
            <person name="Zheng Y."/>
            <person name="Yuan Z."/>
            <person name="Zhou Y."/>
            <person name="Liu J."/>
            <person name="Tang Z."/>
            <person name="Zhuo Y."/>
            <person name="Zhang Y."/>
            <person name="Yu L."/>
            <person name="Huang J."/>
            <person name="Yang P."/>
            <person name="Peng Q."/>
            <person name="Zhang J."/>
            <person name="Jiang W."/>
            <person name="Zhang Z."/>
            <person name="Lin K."/>
            <person name="Ro D.K."/>
            <person name="Chen X."/>
            <person name="Xiong X."/>
            <person name="Shang Y."/>
            <person name="Huang S."/>
            <person name="Zeng J."/>
        </authorList>
    </citation>
    <scope>NUCLEOTIDE SEQUENCE [LARGE SCALE GENOMIC DNA]</scope>
    <source>
        <strain evidence="12">cv. BLH2017</strain>
        <tissue evidence="11">Root</tissue>
    </source>
</reference>
<sequence length="346" mass="38017">MFGPAFTDDTNNCGDFFDNIDDLLNFPLEDVESGDFNNLRSVWSPPPPPQTDVLASSTAVFSDTNNTTSSELPPTGLSVPYEDFPQLEWLSSFMEDSFSAGSIIPDKVTFASVTDNKNNNSSNNNTNNDFHHPFQTSSPVSVLESSSSCSGGKTMLLNAETFIRGRARSKRPRPAAFNPRSVIQLISPTSSVTDATTTSSELLSEIGNHAESRLVTKISEPNTSFESKQKKIKIKKRKLPPLPGSVYHQTGAPSTTPARKCLHCEITKTPQWRAGPMGPKTLCNACGVRYKSGRLYPEYRPAASPTFVAALHSNSHKKVLEMRIRSCEKLQQPEFMPKGSHLVEQI</sequence>
<dbReference type="AlphaFoldDB" id="A0A200R5T7"/>
<evidence type="ECO:0000256" key="9">
    <source>
        <dbReference type="PROSITE-ProRule" id="PRU00094"/>
    </source>
</evidence>
<dbReference type="Proteomes" id="UP000195402">
    <property type="component" value="Unassembled WGS sequence"/>
</dbReference>
<dbReference type="GO" id="GO:0030154">
    <property type="term" value="P:cell differentiation"/>
    <property type="evidence" value="ECO:0007669"/>
    <property type="project" value="TreeGrafter"/>
</dbReference>
<dbReference type="FunCoup" id="A0A200R5T7">
    <property type="interactions" value="60"/>
</dbReference>
<keyword evidence="3" id="KW-0479">Metal-binding</keyword>
<keyword evidence="6 8" id="KW-0010">Activator</keyword>
<evidence type="ECO:0000256" key="1">
    <source>
        <dbReference type="ARBA" id="ARBA00004123"/>
    </source>
</evidence>
<keyword evidence="5" id="KW-0862">Zinc</keyword>
<dbReference type="Pfam" id="PF00320">
    <property type="entry name" value="GATA"/>
    <property type="match status" value="1"/>
</dbReference>
<evidence type="ECO:0000256" key="2">
    <source>
        <dbReference type="ARBA" id="ARBA00005694"/>
    </source>
</evidence>
<dbReference type="PROSITE" id="PS00344">
    <property type="entry name" value="GATA_ZN_FINGER_1"/>
    <property type="match status" value="1"/>
</dbReference>
<dbReference type="Gene3D" id="3.30.50.10">
    <property type="entry name" value="Erythroid Transcription Factor GATA-1, subunit A"/>
    <property type="match status" value="1"/>
</dbReference>
<evidence type="ECO:0000256" key="4">
    <source>
        <dbReference type="ARBA" id="ARBA00022771"/>
    </source>
</evidence>
<dbReference type="InterPro" id="IPR000679">
    <property type="entry name" value="Znf_GATA"/>
</dbReference>
<gene>
    <name evidence="11" type="ORF">BVC80_1835g479</name>
</gene>
<keyword evidence="7 8" id="KW-0539">Nucleus</keyword>
<evidence type="ECO:0000259" key="10">
    <source>
        <dbReference type="PROSITE" id="PS50114"/>
    </source>
</evidence>
<accession>A0A200R5T7</accession>
<dbReference type="PANTHER" id="PTHR45658:SF51">
    <property type="entry name" value="GATA TRANSCRIPTION FACTOR 8"/>
    <property type="match status" value="1"/>
</dbReference>
<keyword evidence="8" id="KW-0804">Transcription</keyword>